<sequence length="301" mass="34120">RVVICLTVCFCSLGKAWLVLVVFLRILVLLFAGYPLFQDEQERFVCNTIQPGCANVCYDMFAPLSLGRFWLVQLTTLCLPYAMFVIYTVVKAEKGRVQCFTGAYILHLLLRILVEAGFGVAHYYLFGFHIPKRFMCQQPPCTTMVDCYISRPTEKTIMLNFMLGAAALSLLLNVCDLICAVKRSMRQKSKGEMLVERMYAEEQYYLSGNGNQGMPTSWIHVNPWISYTHQHPRASHVCVSAFCLSFTSQTGLDLPCHCDNQGTPKAFLKTGLLQPPRVSEVKLRLTYFLLQQGRPPNKSNP</sequence>
<dbReference type="PRINTS" id="PR00206">
    <property type="entry name" value="CONNEXIN"/>
</dbReference>
<feature type="transmembrane region" description="Helical" evidence="10">
    <location>
        <begin position="69"/>
        <end position="90"/>
    </location>
</feature>
<evidence type="ECO:0000256" key="3">
    <source>
        <dbReference type="ARBA" id="ARBA00022475"/>
    </source>
</evidence>
<dbReference type="InterPro" id="IPR019570">
    <property type="entry name" value="Connexin_CCC"/>
</dbReference>
<evidence type="ECO:0000256" key="6">
    <source>
        <dbReference type="ARBA" id="ARBA00022949"/>
    </source>
</evidence>
<dbReference type="PANTHER" id="PTHR11984:SF3">
    <property type="entry name" value="GAP JUNCTION DELTA-4 PROTEIN"/>
    <property type="match status" value="1"/>
</dbReference>
<comment type="similarity">
    <text evidence="9">Belongs to the connexin family.</text>
</comment>
<evidence type="ECO:0000256" key="2">
    <source>
        <dbReference type="ARBA" id="ARBA00004651"/>
    </source>
</evidence>
<reference evidence="13" key="2">
    <citation type="submission" date="2025-09" db="UniProtKB">
        <authorList>
            <consortium name="Ensembl"/>
        </authorList>
    </citation>
    <scope>IDENTIFICATION</scope>
</reference>
<dbReference type="Proteomes" id="UP000472270">
    <property type="component" value="Unassembled WGS sequence"/>
</dbReference>
<protein>
    <recommendedName>
        <fullName evidence="9">Gap junction protein</fullName>
    </recommendedName>
</protein>
<evidence type="ECO:0000256" key="1">
    <source>
        <dbReference type="ARBA" id="ARBA00004610"/>
    </source>
</evidence>
<dbReference type="PROSITE" id="PS00408">
    <property type="entry name" value="CONNEXINS_2"/>
    <property type="match status" value="1"/>
</dbReference>
<keyword evidence="6" id="KW-0965">Cell junction</keyword>
<keyword evidence="4 9" id="KW-0812">Transmembrane</keyword>
<evidence type="ECO:0000313" key="14">
    <source>
        <dbReference type="Proteomes" id="UP000472270"/>
    </source>
</evidence>
<dbReference type="GO" id="GO:0005243">
    <property type="term" value="F:gap junction channel activity"/>
    <property type="evidence" value="ECO:0007669"/>
    <property type="project" value="TreeGrafter"/>
</dbReference>
<keyword evidence="7 10" id="KW-1133">Transmembrane helix</keyword>
<comment type="function">
    <text evidence="9">One gap junction consists of a cluster of closely packed pairs of transmembrane channels, the connexons, through which materials of low MW diffuse from one cell to a neighboring cell.</text>
</comment>
<dbReference type="AlphaFoldDB" id="A0A673ISC0"/>
<dbReference type="InterPro" id="IPR038359">
    <property type="entry name" value="Connexin_N_sf"/>
</dbReference>
<dbReference type="SMART" id="SM01089">
    <property type="entry name" value="Connexin_CCC"/>
    <property type="match status" value="1"/>
</dbReference>
<evidence type="ECO:0000256" key="10">
    <source>
        <dbReference type="SAM" id="Phobius"/>
    </source>
</evidence>
<keyword evidence="14" id="KW-1185">Reference proteome</keyword>
<dbReference type="GO" id="GO:0005922">
    <property type="term" value="C:connexin complex"/>
    <property type="evidence" value="ECO:0007669"/>
    <property type="project" value="InterPro"/>
</dbReference>
<keyword evidence="8 10" id="KW-0472">Membrane</keyword>
<feature type="transmembrane region" description="Helical" evidence="10">
    <location>
        <begin position="102"/>
        <end position="125"/>
    </location>
</feature>
<dbReference type="InterPro" id="IPR017990">
    <property type="entry name" value="Connexin_CS"/>
</dbReference>
<dbReference type="InterPro" id="IPR000500">
    <property type="entry name" value="Connexin"/>
</dbReference>
<organism evidence="13 14">
    <name type="scientific">Sinocyclocheilus rhinocerous</name>
    <dbReference type="NCBI Taxonomy" id="307959"/>
    <lineage>
        <taxon>Eukaryota</taxon>
        <taxon>Metazoa</taxon>
        <taxon>Chordata</taxon>
        <taxon>Craniata</taxon>
        <taxon>Vertebrata</taxon>
        <taxon>Euteleostomi</taxon>
        <taxon>Actinopterygii</taxon>
        <taxon>Neopterygii</taxon>
        <taxon>Teleostei</taxon>
        <taxon>Ostariophysi</taxon>
        <taxon>Cypriniformes</taxon>
        <taxon>Cyprinidae</taxon>
        <taxon>Cyprininae</taxon>
        <taxon>Sinocyclocheilus</taxon>
    </lineage>
</organism>
<keyword evidence="5 9" id="KW-0303">Gap junction</keyword>
<proteinExistence type="inferred from homology"/>
<dbReference type="PANTHER" id="PTHR11984">
    <property type="entry name" value="CONNEXIN"/>
    <property type="match status" value="1"/>
</dbReference>
<dbReference type="GO" id="GO:0007267">
    <property type="term" value="P:cell-cell signaling"/>
    <property type="evidence" value="ECO:0007669"/>
    <property type="project" value="TreeGrafter"/>
</dbReference>
<evidence type="ECO:0000259" key="12">
    <source>
        <dbReference type="SMART" id="SM01089"/>
    </source>
</evidence>
<dbReference type="SMART" id="SM00037">
    <property type="entry name" value="CNX"/>
    <property type="match status" value="1"/>
</dbReference>
<dbReference type="InterPro" id="IPR013092">
    <property type="entry name" value="Connexin_N"/>
</dbReference>
<feature type="domain" description="Connexin cysteine-rich" evidence="12">
    <location>
        <begin position="114"/>
        <end position="180"/>
    </location>
</feature>
<accession>A0A673ISC0</accession>
<keyword evidence="3" id="KW-1003">Cell membrane</keyword>
<evidence type="ECO:0000259" key="11">
    <source>
        <dbReference type="SMART" id="SM00037"/>
    </source>
</evidence>
<evidence type="ECO:0000256" key="4">
    <source>
        <dbReference type="ARBA" id="ARBA00022692"/>
    </source>
</evidence>
<evidence type="ECO:0000256" key="9">
    <source>
        <dbReference type="RuleBase" id="RU000630"/>
    </source>
</evidence>
<evidence type="ECO:0000256" key="8">
    <source>
        <dbReference type="ARBA" id="ARBA00023136"/>
    </source>
</evidence>
<dbReference type="Gene3D" id="1.20.1440.80">
    <property type="entry name" value="Gap junction channel protein cysteine-rich domain"/>
    <property type="match status" value="1"/>
</dbReference>
<reference evidence="13" key="1">
    <citation type="submission" date="2025-08" db="UniProtKB">
        <authorList>
            <consortium name="Ensembl"/>
        </authorList>
    </citation>
    <scope>IDENTIFICATION</scope>
</reference>
<evidence type="ECO:0000256" key="5">
    <source>
        <dbReference type="ARBA" id="ARBA00022868"/>
    </source>
</evidence>
<comment type="subunit">
    <text evidence="9">A connexon is composed of a hexamer of connexins.</text>
</comment>
<evidence type="ECO:0000313" key="13">
    <source>
        <dbReference type="Ensembl" id="ENSSRHP00000040442.1"/>
    </source>
</evidence>
<feature type="transmembrane region" description="Helical" evidence="10">
    <location>
        <begin position="161"/>
        <end position="181"/>
    </location>
</feature>
<evidence type="ECO:0000256" key="7">
    <source>
        <dbReference type="ARBA" id="ARBA00022989"/>
    </source>
</evidence>
<comment type="subcellular location">
    <subcellularLocation>
        <location evidence="1">Cell junction</location>
        <location evidence="1">Gap junction</location>
    </subcellularLocation>
    <subcellularLocation>
        <location evidence="2 9">Cell membrane</location>
        <topology evidence="2 9">Multi-pass membrane protein</topology>
    </subcellularLocation>
</comment>
<feature type="transmembrane region" description="Helical" evidence="10">
    <location>
        <begin position="16"/>
        <end position="37"/>
    </location>
</feature>
<dbReference type="PROSITE" id="PS00407">
    <property type="entry name" value="CONNEXINS_1"/>
    <property type="match status" value="1"/>
</dbReference>
<name>A0A673ISC0_9TELE</name>
<feature type="domain" description="Connexin N-terminal" evidence="11">
    <location>
        <begin position="35"/>
        <end position="68"/>
    </location>
</feature>
<dbReference type="Pfam" id="PF00029">
    <property type="entry name" value="Connexin"/>
    <property type="match status" value="2"/>
</dbReference>
<dbReference type="Ensembl" id="ENSSRHT00000041601.1">
    <property type="protein sequence ID" value="ENSSRHP00000040442.1"/>
    <property type="gene ID" value="ENSSRHG00000020581.1"/>
</dbReference>